<dbReference type="GO" id="GO:0006633">
    <property type="term" value="P:fatty acid biosynthetic process"/>
    <property type="evidence" value="ECO:0007669"/>
    <property type="project" value="UniProtKB-UniPathway"/>
</dbReference>
<comment type="function">
    <text evidence="9">Catalyzes the NADPH-dependent reduction of beta-ketoacyl-ACP substrates to beta-hydroxyacyl-ACP products, the first reductive step in the elongation cycle of fatty acid biosynthesis.</text>
</comment>
<reference evidence="11 12" key="1">
    <citation type="journal article" date="2018" name="Elife">
        <title>Discovery and characterization of a prevalent human gut bacterial enzyme sufficient for the inactivation of a family of plant toxins.</title>
        <authorList>
            <person name="Koppel N."/>
            <person name="Bisanz J.E."/>
            <person name="Pandelia M.E."/>
            <person name="Turnbaugh P.J."/>
            <person name="Balskus E.P."/>
        </authorList>
    </citation>
    <scope>NUCLEOTIDE SEQUENCE [LARGE SCALE GENOMIC DNA]</scope>
    <source>
        <strain evidence="12">anaerobia AP69FAA</strain>
    </source>
</reference>
<comment type="catalytic activity">
    <reaction evidence="6 9">
        <text>a (3R)-hydroxyacyl-[ACP] + NADP(+) = a 3-oxoacyl-[ACP] + NADPH + H(+)</text>
        <dbReference type="Rhea" id="RHEA:17397"/>
        <dbReference type="Rhea" id="RHEA-COMP:9916"/>
        <dbReference type="Rhea" id="RHEA-COMP:9945"/>
        <dbReference type="ChEBI" id="CHEBI:15378"/>
        <dbReference type="ChEBI" id="CHEBI:57783"/>
        <dbReference type="ChEBI" id="CHEBI:58349"/>
        <dbReference type="ChEBI" id="CHEBI:78776"/>
        <dbReference type="ChEBI" id="CHEBI:78827"/>
        <dbReference type="EC" id="1.1.1.100"/>
    </reaction>
</comment>
<dbReference type="AlphaFoldDB" id="A0A369L930"/>
<dbReference type="SMART" id="SM00822">
    <property type="entry name" value="PKS_KR"/>
    <property type="match status" value="1"/>
</dbReference>
<dbReference type="PRINTS" id="PR00081">
    <property type="entry name" value="GDHRDH"/>
</dbReference>
<organism evidence="11 12">
    <name type="scientific">Senegalimassilia anaerobia</name>
    <dbReference type="NCBI Taxonomy" id="1473216"/>
    <lineage>
        <taxon>Bacteria</taxon>
        <taxon>Bacillati</taxon>
        <taxon>Actinomycetota</taxon>
        <taxon>Coriobacteriia</taxon>
        <taxon>Coriobacteriales</taxon>
        <taxon>Coriobacteriaceae</taxon>
        <taxon>Senegalimassilia</taxon>
    </lineage>
</organism>
<dbReference type="PRINTS" id="PR00080">
    <property type="entry name" value="SDRFAMILY"/>
</dbReference>
<comment type="caution">
    <text evidence="11">The sequence shown here is derived from an EMBL/GenBank/DDBJ whole genome shotgun (WGS) entry which is preliminary data.</text>
</comment>
<dbReference type="InterPro" id="IPR050259">
    <property type="entry name" value="SDR"/>
</dbReference>
<protein>
    <recommendedName>
        <fullName evidence="3 9">3-oxoacyl-[acyl-carrier-protein] reductase</fullName>
        <ecNumber evidence="3 9">1.1.1.100</ecNumber>
    </recommendedName>
</protein>
<comment type="similarity">
    <text evidence="2 9">Belongs to the short-chain dehydrogenases/reductases (SDR) family.</text>
</comment>
<dbReference type="FunFam" id="3.40.50.720:FF:000115">
    <property type="entry name" value="3-oxoacyl-[acyl-carrier-protein] reductase FabG"/>
    <property type="match status" value="1"/>
</dbReference>
<dbReference type="OrthoDB" id="3189729at2"/>
<keyword evidence="9" id="KW-0443">Lipid metabolism</keyword>
<dbReference type="PANTHER" id="PTHR42879:SF2">
    <property type="entry name" value="3-OXOACYL-[ACYL-CARRIER-PROTEIN] REDUCTASE FABG"/>
    <property type="match status" value="1"/>
</dbReference>
<name>A0A369L930_9ACTN</name>
<feature type="binding site" evidence="8">
    <location>
        <begin position="16"/>
        <end position="19"/>
    </location>
    <ligand>
        <name>NADP(+)</name>
        <dbReference type="ChEBI" id="CHEBI:58349"/>
    </ligand>
</feature>
<dbReference type="RefSeq" id="WP_114621190.1">
    <property type="nucleotide sequence ID" value="NZ_CAJKON010000007.1"/>
</dbReference>
<dbReference type="InterPro" id="IPR011284">
    <property type="entry name" value="3oxo_ACP_reduc"/>
</dbReference>
<evidence type="ECO:0000256" key="2">
    <source>
        <dbReference type="ARBA" id="ARBA00006484"/>
    </source>
</evidence>
<dbReference type="NCBIfam" id="NF005559">
    <property type="entry name" value="PRK07231.1"/>
    <property type="match status" value="1"/>
</dbReference>
<evidence type="ECO:0000256" key="6">
    <source>
        <dbReference type="ARBA" id="ARBA00048508"/>
    </source>
</evidence>
<evidence type="ECO:0000256" key="7">
    <source>
        <dbReference type="PIRSR" id="PIRSR611284-1"/>
    </source>
</evidence>
<dbReference type="PANTHER" id="PTHR42879">
    <property type="entry name" value="3-OXOACYL-(ACYL-CARRIER-PROTEIN) REDUCTASE"/>
    <property type="match status" value="1"/>
</dbReference>
<dbReference type="EMBL" id="PPTP01000009">
    <property type="protein sequence ID" value="RDB54468.1"/>
    <property type="molecule type" value="Genomic_DNA"/>
</dbReference>
<dbReference type="Proteomes" id="UP000253792">
    <property type="component" value="Unassembled WGS sequence"/>
</dbReference>
<evidence type="ECO:0000256" key="8">
    <source>
        <dbReference type="PIRSR" id="PIRSR611284-2"/>
    </source>
</evidence>
<evidence type="ECO:0000256" key="9">
    <source>
        <dbReference type="RuleBase" id="RU366074"/>
    </source>
</evidence>
<evidence type="ECO:0000256" key="5">
    <source>
        <dbReference type="ARBA" id="ARBA00023002"/>
    </source>
</evidence>
<keyword evidence="5 9" id="KW-0560">Oxidoreductase</keyword>
<comment type="subunit">
    <text evidence="9">Homotetramer.</text>
</comment>
<evidence type="ECO:0000313" key="12">
    <source>
        <dbReference type="Proteomes" id="UP000253792"/>
    </source>
</evidence>
<evidence type="ECO:0000256" key="4">
    <source>
        <dbReference type="ARBA" id="ARBA00022857"/>
    </source>
</evidence>
<sequence length="254" mass="26365">MNESQDTTRRAALVTGSSRGIGLAVAEQLAAAGFNVALNCSSEAGLSALREQAGRIAGEHGVQVVAIAASVADEAEANALVEQAHEAFGRLDAVVNNAGITRDGLMVRMKDDDFDRVIDVNLKGTFHICRAAGKIMMKQRYGRIVNMSSISGVGGNAGQANYAASKAGVIGLTKTIARELAARGVTANAVAPGFISTDMTDALSEKQREAIGEQIPMKRFGTVDDVAHLVGFLASEESGYITGQVICIDGGLAL</sequence>
<evidence type="ECO:0000256" key="1">
    <source>
        <dbReference type="ARBA" id="ARBA00005194"/>
    </source>
</evidence>
<dbReference type="STRING" id="1034345.GCA_000236865_00055"/>
<dbReference type="CDD" id="cd05333">
    <property type="entry name" value="BKR_SDR_c"/>
    <property type="match status" value="1"/>
</dbReference>
<dbReference type="NCBIfam" id="NF009466">
    <property type="entry name" value="PRK12826.1-2"/>
    <property type="match status" value="1"/>
</dbReference>
<dbReference type="GO" id="GO:0051287">
    <property type="term" value="F:NAD binding"/>
    <property type="evidence" value="ECO:0007669"/>
    <property type="project" value="UniProtKB-UniRule"/>
</dbReference>
<feature type="domain" description="Ketoreductase" evidence="10">
    <location>
        <begin position="10"/>
        <end position="193"/>
    </location>
</feature>
<dbReference type="Pfam" id="PF13561">
    <property type="entry name" value="adh_short_C2"/>
    <property type="match status" value="1"/>
</dbReference>
<accession>A0A369L930</accession>
<dbReference type="EC" id="1.1.1.100" evidence="3 9"/>
<feature type="binding site" evidence="8">
    <location>
        <begin position="162"/>
        <end position="166"/>
    </location>
    <ligand>
        <name>NADP(+)</name>
        <dbReference type="ChEBI" id="CHEBI:58349"/>
    </ligand>
</feature>
<evidence type="ECO:0000313" key="11">
    <source>
        <dbReference type="EMBL" id="RDB54468.1"/>
    </source>
</evidence>
<feature type="binding site" evidence="8">
    <location>
        <position position="97"/>
    </location>
    <ligand>
        <name>NADP(+)</name>
        <dbReference type="ChEBI" id="CHEBI:58349"/>
    </ligand>
</feature>
<gene>
    <name evidence="11" type="primary">fabG</name>
    <name evidence="11" type="ORF">C1880_09035</name>
</gene>
<dbReference type="Gene3D" id="3.40.50.720">
    <property type="entry name" value="NAD(P)-binding Rossmann-like Domain"/>
    <property type="match status" value="1"/>
</dbReference>
<comment type="pathway">
    <text evidence="1 9">Lipid metabolism; fatty acid biosynthesis.</text>
</comment>
<dbReference type="GO" id="GO:0004316">
    <property type="term" value="F:3-oxoacyl-[acyl-carrier-protein] reductase (NADPH) activity"/>
    <property type="evidence" value="ECO:0007669"/>
    <property type="project" value="UniProtKB-UniRule"/>
</dbReference>
<keyword evidence="9" id="KW-0275">Fatty acid biosynthesis</keyword>
<proteinExistence type="inferred from homology"/>
<dbReference type="UniPathway" id="UPA00094"/>
<dbReference type="SUPFAM" id="SSF51735">
    <property type="entry name" value="NAD(P)-binding Rossmann-fold domains"/>
    <property type="match status" value="1"/>
</dbReference>
<feature type="active site" description="Proton acceptor" evidence="7">
    <location>
        <position position="162"/>
    </location>
</feature>
<dbReference type="PROSITE" id="PS00061">
    <property type="entry name" value="ADH_SHORT"/>
    <property type="match status" value="1"/>
</dbReference>
<dbReference type="InterPro" id="IPR057326">
    <property type="entry name" value="KR_dom"/>
</dbReference>
<dbReference type="InterPro" id="IPR020904">
    <property type="entry name" value="Sc_DH/Rdtase_CS"/>
</dbReference>
<keyword evidence="12" id="KW-1185">Reference proteome</keyword>
<dbReference type="InterPro" id="IPR002347">
    <property type="entry name" value="SDR_fam"/>
</dbReference>
<keyword evidence="9" id="KW-0444">Lipid biosynthesis</keyword>
<evidence type="ECO:0000259" key="10">
    <source>
        <dbReference type="SMART" id="SM00822"/>
    </source>
</evidence>
<keyword evidence="4 8" id="KW-0521">NADP</keyword>
<keyword evidence="9" id="KW-0276">Fatty acid metabolism</keyword>
<dbReference type="InterPro" id="IPR036291">
    <property type="entry name" value="NAD(P)-bd_dom_sf"/>
</dbReference>
<evidence type="ECO:0000256" key="3">
    <source>
        <dbReference type="ARBA" id="ARBA00012948"/>
    </source>
</evidence>
<dbReference type="NCBIfam" id="TIGR01830">
    <property type="entry name" value="3oxo_ACP_reduc"/>
    <property type="match status" value="1"/>
</dbReference>
<feature type="binding site" evidence="8">
    <location>
        <position position="195"/>
    </location>
    <ligand>
        <name>NADP(+)</name>
        <dbReference type="ChEBI" id="CHEBI:58349"/>
    </ligand>
</feature>